<dbReference type="Proteomes" id="UP001277972">
    <property type="component" value="Unassembled WGS sequence"/>
</dbReference>
<comment type="caution">
    <text evidence="1">The sequence shown here is derived from an EMBL/GenBank/DDBJ whole genome shotgun (WGS) entry which is preliminary data.</text>
</comment>
<evidence type="ECO:0000313" key="1">
    <source>
        <dbReference type="EMBL" id="MDX8045998.1"/>
    </source>
</evidence>
<accession>A0ACC6M510</accession>
<organism evidence="1 2">
    <name type="scientific">Gracilibacillus pellucidus</name>
    <dbReference type="NCBI Taxonomy" id="3095368"/>
    <lineage>
        <taxon>Bacteria</taxon>
        <taxon>Bacillati</taxon>
        <taxon>Bacillota</taxon>
        <taxon>Bacilli</taxon>
        <taxon>Bacillales</taxon>
        <taxon>Bacillaceae</taxon>
        <taxon>Gracilibacillus</taxon>
    </lineage>
</organism>
<gene>
    <name evidence="1" type="ORF">SH601_08350</name>
</gene>
<sequence>MIQRKHQLGFYMLETLLSIMLFFSSCLTLLPIQQQLLIEKKIINDEEKAIYFLSQQMHEVLLGNIAQETLEYDNIISTTLTLTITYQDSLIEGCVTWNNAKEKQTKKCHYALQE</sequence>
<dbReference type="EMBL" id="JAWZSR010000004">
    <property type="protein sequence ID" value="MDX8045998.1"/>
    <property type="molecule type" value="Genomic_DNA"/>
</dbReference>
<protein>
    <submittedName>
        <fullName evidence="1">Uncharacterized protein</fullName>
    </submittedName>
</protein>
<name>A0ACC6M510_9BACI</name>
<reference evidence="1" key="1">
    <citation type="submission" date="2023-11" db="EMBL/GenBank/DDBJ databases">
        <title>Gracilibacillus pellucida a moderately halophilic bacterium isolated from saline soil in Xinjiang province.</title>
        <authorList>
            <person name="Zhang Z."/>
            <person name="Tan F."/>
            <person name="Wang Y."/>
            <person name="Xia M."/>
        </authorList>
    </citation>
    <scope>NUCLEOTIDE SEQUENCE</scope>
    <source>
        <strain evidence="1">S3-1-1</strain>
    </source>
</reference>
<proteinExistence type="predicted"/>
<keyword evidence="2" id="KW-1185">Reference proteome</keyword>
<evidence type="ECO:0000313" key="2">
    <source>
        <dbReference type="Proteomes" id="UP001277972"/>
    </source>
</evidence>